<keyword evidence="2" id="KW-1185">Reference proteome</keyword>
<name>A0AAE0Z1X8_9GAST</name>
<organism evidence="1 2">
    <name type="scientific">Elysia crispata</name>
    <name type="common">lettuce slug</name>
    <dbReference type="NCBI Taxonomy" id="231223"/>
    <lineage>
        <taxon>Eukaryota</taxon>
        <taxon>Metazoa</taxon>
        <taxon>Spiralia</taxon>
        <taxon>Lophotrochozoa</taxon>
        <taxon>Mollusca</taxon>
        <taxon>Gastropoda</taxon>
        <taxon>Heterobranchia</taxon>
        <taxon>Euthyneura</taxon>
        <taxon>Panpulmonata</taxon>
        <taxon>Sacoglossa</taxon>
        <taxon>Placobranchoidea</taxon>
        <taxon>Plakobranchidae</taxon>
        <taxon>Elysia</taxon>
    </lineage>
</organism>
<gene>
    <name evidence="1" type="ORF">RRG08_024271</name>
</gene>
<evidence type="ECO:0000313" key="2">
    <source>
        <dbReference type="Proteomes" id="UP001283361"/>
    </source>
</evidence>
<reference evidence="1" key="1">
    <citation type="journal article" date="2023" name="G3 (Bethesda)">
        <title>A reference genome for the long-term kleptoplast-retaining sea slug Elysia crispata morphotype clarki.</title>
        <authorList>
            <person name="Eastman K.E."/>
            <person name="Pendleton A.L."/>
            <person name="Shaikh M.A."/>
            <person name="Suttiyut T."/>
            <person name="Ogas R."/>
            <person name="Tomko P."/>
            <person name="Gavelis G."/>
            <person name="Widhalm J.R."/>
            <person name="Wisecaver J.H."/>
        </authorList>
    </citation>
    <scope>NUCLEOTIDE SEQUENCE</scope>
    <source>
        <strain evidence="1">ECLA1</strain>
    </source>
</reference>
<comment type="caution">
    <text evidence="1">The sequence shown here is derived from an EMBL/GenBank/DDBJ whole genome shotgun (WGS) entry which is preliminary data.</text>
</comment>
<proteinExistence type="predicted"/>
<evidence type="ECO:0000313" key="1">
    <source>
        <dbReference type="EMBL" id="KAK3761404.1"/>
    </source>
</evidence>
<accession>A0AAE0Z1X8</accession>
<sequence length="111" mass="12647">MFRSIKLYQEKLSDVQIYKTVNQEKFSDVQIYKTVNQEKKSDVRSIKLGPLLFEVLHPRRDLTLFSVVPNCSGIYAIPQTISLALGCGASHTRAHIQAHTQWSLDADQSVR</sequence>
<dbReference type="EMBL" id="JAWDGP010004902">
    <property type="protein sequence ID" value="KAK3761404.1"/>
    <property type="molecule type" value="Genomic_DNA"/>
</dbReference>
<dbReference type="AlphaFoldDB" id="A0AAE0Z1X8"/>
<dbReference type="Proteomes" id="UP001283361">
    <property type="component" value="Unassembled WGS sequence"/>
</dbReference>
<protein>
    <submittedName>
        <fullName evidence="1">Uncharacterized protein</fullName>
    </submittedName>
</protein>